<reference evidence="9 10" key="1">
    <citation type="submission" date="2024-09" db="EMBL/GenBank/DDBJ databases">
        <authorList>
            <person name="Sun Q."/>
            <person name="Mori K."/>
        </authorList>
    </citation>
    <scope>NUCLEOTIDE SEQUENCE [LARGE SCALE GENOMIC DNA]</scope>
    <source>
        <strain evidence="9 10">CCM 8545</strain>
    </source>
</reference>
<evidence type="ECO:0000256" key="3">
    <source>
        <dbReference type="ARBA" id="ARBA00022448"/>
    </source>
</evidence>
<feature type="transmembrane region" description="Helical" evidence="8">
    <location>
        <begin position="477"/>
        <end position="497"/>
    </location>
</feature>
<dbReference type="Proteomes" id="UP001589758">
    <property type="component" value="Unassembled WGS sequence"/>
</dbReference>
<evidence type="ECO:0000256" key="4">
    <source>
        <dbReference type="ARBA" id="ARBA00022475"/>
    </source>
</evidence>
<evidence type="ECO:0000313" key="9">
    <source>
        <dbReference type="EMBL" id="MFC0179447.1"/>
    </source>
</evidence>
<accession>A0ABV6C900</accession>
<dbReference type="EMBL" id="JBHLXE010000048">
    <property type="protein sequence ID" value="MFC0179447.1"/>
    <property type="molecule type" value="Genomic_DNA"/>
</dbReference>
<evidence type="ECO:0000256" key="5">
    <source>
        <dbReference type="ARBA" id="ARBA00022692"/>
    </source>
</evidence>
<gene>
    <name evidence="9" type="ORF">ACFFIT_04965</name>
</gene>
<feature type="transmembrane region" description="Helical" evidence="8">
    <location>
        <begin position="232"/>
        <end position="254"/>
    </location>
</feature>
<feature type="transmembrane region" description="Helical" evidence="8">
    <location>
        <begin position="266"/>
        <end position="286"/>
    </location>
</feature>
<dbReference type="RefSeq" id="WP_385876549.1">
    <property type="nucleotide sequence ID" value="NZ_JBHLXE010000048.1"/>
</dbReference>
<comment type="similarity">
    <text evidence="2">Belongs to the BCCT transporter (TC 2.A.15) family.</text>
</comment>
<feature type="transmembrane region" description="Helical" evidence="8">
    <location>
        <begin position="352"/>
        <end position="372"/>
    </location>
</feature>
<feature type="transmembrane region" description="Helical" evidence="8">
    <location>
        <begin position="16"/>
        <end position="35"/>
    </location>
</feature>
<feature type="transmembrane region" description="Helical" evidence="8">
    <location>
        <begin position="149"/>
        <end position="167"/>
    </location>
</feature>
<feature type="transmembrane region" description="Helical" evidence="8">
    <location>
        <begin position="323"/>
        <end position="340"/>
    </location>
</feature>
<feature type="transmembrane region" description="Helical" evidence="8">
    <location>
        <begin position="449"/>
        <end position="471"/>
    </location>
</feature>
<protein>
    <submittedName>
        <fullName evidence="9">BCCT family transporter</fullName>
    </submittedName>
</protein>
<dbReference type="NCBIfam" id="TIGR00842">
    <property type="entry name" value="bcct"/>
    <property type="match status" value="1"/>
</dbReference>
<sequence>MMKKYNTENKMHVNKFVFYSSAIISILLTLFMGLFPKLAERGLIIAQQFVSHYFGWFYMLVMIICLVFVFWLAFSKYGALRLGPDNEKPDFSYLSWVSMLFSSGIGIALLYFGAYEPLHHFLNPPTVSTEDKISLAQAAMAQTFLHWGLHGWALYGLMAVSMGYFTYRRNLPLALRSVLHGLLGNRYDGWMGNMVDAFAIIATLIAMVTNLGIGALVCLAGLNYLFDLPESPIILVCLVIFMMLVATFAAVSGVEKGIAWLSNFNVRLLCVFLFFVFITGPTSLLLDGFIQNTGNYIGFLLPKSFEMYLFNEEGKAWSGMWTIFYWAWWIAWAPFVGMFIARISKGRTIKEVILGVLLIPLGFTLAWLSIFGNTALNLVLSSENALILDAVINDPPMVLFRLLENLPFTTFMSAVTTVISFMLFLTPVDSGTLMIANLSMRFEGEFKDSAIWMRVFWAITTTAISIGLLLVGNFSTIQMAVVLCGLPFSIVIVLYMISLRKALFEDIKANEQLSDVNDIRPLKTVISK</sequence>
<proteinExistence type="inferred from homology"/>
<evidence type="ECO:0000256" key="6">
    <source>
        <dbReference type="ARBA" id="ARBA00022989"/>
    </source>
</evidence>
<dbReference type="PANTHER" id="PTHR30047:SF7">
    <property type="entry name" value="HIGH-AFFINITY CHOLINE TRANSPORT PROTEIN"/>
    <property type="match status" value="1"/>
</dbReference>
<evidence type="ECO:0000313" key="10">
    <source>
        <dbReference type="Proteomes" id="UP001589758"/>
    </source>
</evidence>
<keyword evidence="10" id="KW-1185">Reference proteome</keyword>
<organism evidence="9 10">
    <name type="scientific">Thorsellia kenyensis</name>
    <dbReference type="NCBI Taxonomy" id="1549888"/>
    <lineage>
        <taxon>Bacteria</taxon>
        <taxon>Pseudomonadati</taxon>
        <taxon>Pseudomonadota</taxon>
        <taxon>Gammaproteobacteria</taxon>
        <taxon>Enterobacterales</taxon>
        <taxon>Thorselliaceae</taxon>
        <taxon>Thorsellia</taxon>
    </lineage>
</organism>
<keyword evidence="5 8" id="KW-0812">Transmembrane</keyword>
<keyword evidence="6 8" id="KW-1133">Transmembrane helix</keyword>
<keyword evidence="3" id="KW-0813">Transport</keyword>
<dbReference type="Pfam" id="PF02028">
    <property type="entry name" value="BCCT"/>
    <property type="match status" value="1"/>
</dbReference>
<comment type="caution">
    <text evidence="9">The sequence shown here is derived from an EMBL/GenBank/DDBJ whole genome shotgun (WGS) entry which is preliminary data.</text>
</comment>
<comment type="subcellular location">
    <subcellularLocation>
        <location evidence="1">Cell membrane</location>
        <topology evidence="1">Multi-pass membrane protein</topology>
    </subcellularLocation>
</comment>
<feature type="transmembrane region" description="Helical" evidence="8">
    <location>
        <begin position="406"/>
        <end position="428"/>
    </location>
</feature>
<name>A0ABV6C900_9GAMM</name>
<keyword evidence="4" id="KW-1003">Cell membrane</keyword>
<feature type="transmembrane region" description="Helical" evidence="8">
    <location>
        <begin position="55"/>
        <end position="74"/>
    </location>
</feature>
<evidence type="ECO:0000256" key="8">
    <source>
        <dbReference type="SAM" id="Phobius"/>
    </source>
</evidence>
<evidence type="ECO:0000256" key="7">
    <source>
        <dbReference type="ARBA" id="ARBA00023136"/>
    </source>
</evidence>
<evidence type="ECO:0000256" key="2">
    <source>
        <dbReference type="ARBA" id="ARBA00005658"/>
    </source>
</evidence>
<feature type="transmembrane region" description="Helical" evidence="8">
    <location>
        <begin position="197"/>
        <end position="226"/>
    </location>
</feature>
<feature type="transmembrane region" description="Helical" evidence="8">
    <location>
        <begin position="94"/>
        <end position="114"/>
    </location>
</feature>
<evidence type="ECO:0000256" key="1">
    <source>
        <dbReference type="ARBA" id="ARBA00004651"/>
    </source>
</evidence>
<dbReference type="InterPro" id="IPR000060">
    <property type="entry name" value="BCCT_transptr"/>
</dbReference>
<dbReference type="PANTHER" id="PTHR30047">
    <property type="entry name" value="HIGH-AFFINITY CHOLINE TRANSPORT PROTEIN-RELATED"/>
    <property type="match status" value="1"/>
</dbReference>
<keyword evidence="7 8" id="KW-0472">Membrane</keyword>